<keyword evidence="3" id="KW-1185">Reference proteome</keyword>
<gene>
    <name evidence="2" type="ORF">MSAN_01343800</name>
</gene>
<reference evidence="2" key="1">
    <citation type="submission" date="2020-05" db="EMBL/GenBank/DDBJ databases">
        <title>Mycena genomes resolve the evolution of fungal bioluminescence.</title>
        <authorList>
            <person name="Tsai I.J."/>
        </authorList>
    </citation>
    <scope>NUCLEOTIDE SEQUENCE</scope>
    <source>
        <strain evidence="2">160909Yilan</strain>
    </source>
</reference>
<protein>
    <submittedName>
        <fullName evidence="2">Uncharacterized protein</fullName>
    </submittedName>
</protein>
<evidence type="ECO:0000313" key="3">
    <source>
        <dbReference type="Proteomes" id="UP000623467"/>
    </source>
</evidence>
<evidence type="ECO:0000313" key="2">
    <source>
        <dbReference type="EMBL" id="KAF7357476.1"/>
    </source>
</evidence>
<evidence type="ECO:0000256" key="1">
    <source>
        <dbReference type="SAM" id="MobiDB-lite"/>
    </source>
</evidence>
<dbReference type="EMBL" id="JACAZH010000010">
    <property type="protein sequence ID" value="KAF7357476.1"/>
    <property type="molecule type" value="Genomic_DNA"/>
</dbReference>
<sequence length="181" mass="20050">MPDNPVRFLPVHARDHKFIAIAFSNGLLVQRRRALYENSAAPADRWRCSGQAIAIYARHLANTFALATSSPSANSLLFLSRLFRPSRNRLFLVLAFRATGAPLRAAAHNISYSVARLVRVPALFLSLRVVCVSMPYRSSSACSTATRSGHPSDASPSPPRIRYISAPRSYARRNLRMNVTV</sequence>
<organism evidence="2 3">
    <name type="scientific">Mycena sanguinolenta</name>
    <dbReference type="NCBI Taxonomy" id="230812"/>
    <lineage>
        <taxon>Eukaryota</taxon>
        <taxon>Fungi</taxon>
        <taxon>Dikarya</taxon>
        <taxon>Basidiomycota</taxon>
        <taxon>Agaricomycotina</taxon>
        <taxon>Agaricomycetes</taxon>
        <taxon>Agaricomycetidae</taxon>
        <taxon>Agaricales</taxon>
        <taxon>Marasmiineae</taxon>
        <taxon>Mycenaceae</taxon>
        <taxon>Mycena</taxon>
    </lineage>
</organism>
<feature type="region of interest" description="Disordered" evidence="1">
    <location>
        <begin position="140"/>
        <end position="160"/>
    </location>
</feature>
<comment type="caution">
    <text evidence="2">The sequence shown here is derived from an EMBL/GenBank/DDBJ whole genome shotgun (WGS) entry which is preliminary data.</text>
</comment>
<dbReference type="AlphaFoldDB" id="A0A8H7D3C6"/>
<dbReference type="Proteomes" id="UP000623467">
    <property type="component" value="Unassembled WGS sequence"/>
</dbReference>
<accession>A0A8H7D3C6</accession>
<proteinExistence type="predicted"/>
<name>A0A8H7D3C6_9AGAR</name>